<dbReference type="EMBL" id="FRAF01000001">
    <property type="protein sequence ID" value="SHJ57470.1"/>
    <property type="molecule type" value="Genomic_DNA"/>
</dbReference>
<feature type="compositionally biased region" description="Low complexity" evidence="5">
    <location>
        <begin position="410"/>
        <end position="419"/>
    </location>
</feature>
<dbReference type="PRINTS" id="PR00834">
    <property type="entry name" value="PROTEASES2C"/>
</dbReference>
<feature type="transmembrane region" description="Helical" evidence="6">
    <location>
        <begin position="25"/>
        <end position="47"/>
    </location>
</feature>
<keyword evidence="6" id="KW-0472">Membrane</keyword>
<evidence type="ECO:0000256" key="3">
    <source>
        <dbReference type="ARBA" id="ARBA00022801"/>
    </source>
</evidence>
<feature type="region of interest" description="Disordered" evidence="5">
    <location>
        <begin position="397"/>
        <end position="436"/>
    </location>
</feature>
<keyword evidence="9" id="KW-1185">Reference proteome</keyword>
<dbReference type="RefSeq" id="WP_072872712.1">
    <property type="nucleotide sequence ID" value="NZ_FRAF01000001.1"/>
</dbReference>
<dbReference type="OrthoDB" id="9758917at2"/>
<keyword evidence="6" id="KW-1133">Transmembrane helix</keyword>
<dbReference type="GO" id="GO:0004252">
    <property type="term" value="F:serine-type endopeptidase activity"/>
    <property type="evidence" value="ECO:0007669"/>
    <property type="project" value="InterPro"/>
</dbReference>
<gene>
    <name evidence="8" type="ORF">SAMN05443507_101229</name>
</gene>
<protein>
    <submittedName>
        <fullName evidence="8">HtrA-like peptidase. Serine peptidase. MEROPS family S01B</fullName>
    </submittedName>
</protein>
<evidence type="ECO:0000259" key="7">
    <source>
        <dbReference type="PROSITE" id="PS50106"/>
    </source>
</evidence>
<evidence type="ECO:0000256" key="4">
    <source>
        <dbReference type="ARBA" id="ARBA00022825"/>
    </source>
</evidence>
<keyword evidence="2" id="KW-0645">Protease</keyword>
<feature type="compositionally biased region" description="Polar residues" evidence="5">
    <location>
        <begin position="400"/>
        <end position="409"/>
    </location>
</feature>
<reference evidence="9" key="1">
    <citation type="submission" date="2016-11" db="EMBL/GenBank/DDBJ databases">
        <authorList>
            <person name="Varghese N."/>
            <person name="Submissions S."/>
        </authorList>
    </citation>
    <scope>NUCLEOTIDE SEQUENCE [LARGE SCALE GENOMIC DNA]</scope>
    <source>
        <strain evidence="9">USBA-503</strain>
    </source>
</reference>
<proteinExistence type="inferred from homology"/>
<dbReference type="AlphaFoldDB" id="A0A1M6KEY4"/>
<evidence type="ECO:0000313" key="9">
    <source>
        <dbReference type="Proteomes" id="UP000184016"/>
    </source>
</evidence>
<dbReference type="PANTHER" id="PTHR43343">
    <property type="entry name" value="PEPTIDASE S12"/>
    <property type="match status" value="1"/>
</dbReference>
<sequence>MGFYRDREPKHLQATGSTIRSVGKWASVVILSALVGSGATFAFSSFLNTQNSNNTGSFLPYGSTPNVAPVSENINVNVNSAITQVAKKMKPDVVAVVNYDSVQNPFSNQSTLQQSDIGSGVYFYQHQNTAYIVTNNHVVQGGAGVQIVLSNGKTVKAQVVGTDPYTDLAVLKVPSKVFAGVQPAQFVNSNHLQVGEPAVAIGTPGGLNFSETVTSGIISGLNRDMPVEEPNSQQILDYQPVIQTDAPINPGNSGGPLLNLQGQVMGINSSKIVAQGFQSMGFAIPSNEVQEIAFEIIRTGHAVHPALGITAMSLQSVPQPYWPNVPVDYGVYVQSVDTPYAQASGLKVGDVIVALNGHQITDAADLRTELFGMKPGDVVTLTVYDGSKKETLHVKLSELKSPNTTDIGGNNSQSNQNSNPFITPQVSGGNSSSLFN</sequence>
<dbReference type="Gene3D" id="2.30.42.10">
    <property type="match status" value="1"/>
</dbReference>
<keyword evidence="4" id="KW-0720">Serine protease</keyword>
<keyword evidence="6" id="KW-0812">Transmembrane</keyword>
<dbReference type="Proteomes" id="UP000184016">
    <property type="component" value="Unassembled WGS sequence"/>
</dbReference>
<accession>A0A1M6KEY4</accession>
<dbReference type="PANTHER" id="PTHR43343:SF3">
    <property type="entry name" value="PROTEASE DO-LIKE 8, CHLOROPLASTIC"/>
    <property type="match status" value="1"/>
</dbReference>
<dbReference type="InterPro" id="IPR001940">
    <property type="entry name" value="Peptidase_S1C"/>
</dbReference>
<dbReference type="Pfam" id="PF13180">
    <property type="entry name" value="PDZ_2"/>
    <property type="match status" value="1"/>
</dbReference>
<dbReference type="Gene3D" id="2.40.10.10">
    <property type="entry name" value="Trypsin-like serine proteases"/>
    <property type="match status" value="2"/>
</dbReference>
<dbReference type="PROSITE" id="PS50106">
    <property type="entry name" value="PDZ"/>
    <property type="match status" value="1"/>
</dbReference>
<dbReference type="InterPro" id="IPR043504">
    <property type="entry name" value="Peptidase_S1_PA_chymotrypsin"/>
</dbReference>
<evidence type="ECO:0000313" key="8">
    <source>
        <dbReference type="EMBL" id="SHJ57470.1"/>
    </source>
</evidence>
<dbReference type="Pfam" id="PF13365">
    <property type="entry name" value="Trypsin_2"/>
    <property type="match status" value="1"/>
</dbReference>
<dbReference type="STRING" id="1830138.SAMN05443507_101229"/>
<dbReference type="SUPFAM" id="SSF50156">
    <property type="entry name" value="PDZ domain-like"/>
    <property type="match status" value="1"/>
</dbReference>
<evidence type="ECO:0000256" key="6">
    <source>
        <dbReference type="SAM" id="Phobius"/>
    </source>
</evidence>
<dbReference type="GO" id="GO:0006508">
    <property type="term" value="P:proteolysis"/>
    <property type="evidence" value="ECO:0007669"/>
    <property type="project" value="UniProtKB-KW"/>
</dbReference>
<keyword evidence="3" id="KW-0378">Hydrolase</keyword>
<feature type="domain" description="PDZ" evidence="7">
    <location>
        <begin position="291"/>
        <end position="387"/>
    </location>
</feature>
<dbReference type="InterPro" id="IPR036034">
    <property type="entry name" value="PDZ_sf"/>
</dbReference>
<evidence type="ECO:0000256" key="2">
    <source>
        <dbReference type="ARBA" id="ARBA00022670"/>
    </source>
</evidence>
<feature type="compositionally biased region" description="Polar residues" evidence="5">
    <location>
        <begin position="420"/>
        <end position="436"/>
    </location>
</feature>
<evidence type="ECO:0000256" key="5">
    <source>
        <dbReference type="SAM" id="MobiDB-lite"/>
    </source>
</evidence>
<organism evidence="8 9">
    <name type="scientific">Alicyclobacillus tolerans</name>
    <dbReference type="NCBI Taxonomy" id="90970"/>
    <lineage>
        <taxon>Bacteria</taxon>
        <taxon>Bacillati</taxon>
        <taxon>Bacillota</taxon>
        <taxon>Bacilli</taxon>
        <taxon>Bacillales</taxon>
        <taxon>Alicyclobacillaceae</taxon>
        <taxon>Alicyclobacillus</taxon>
    </lineage>
</organism>
<comment type="similarity">
    <text evidence="1">Belongs to the peptidase S1C family.</text>
</comment>
<dbReference type="InterPro" id="IPR009003">
    <property type="entry name" value="Peptidase_S1_PA"/>
</dbReference>
<dbReference type="InterPro" id="IPR051201">
    <property type="entry name" value="Chloro_Bact_Ser_Proteases"/>
</dbReference>
<dbReference type="SMART" id="SM00228">
    <property type="entry name" value="PDZ"/>
    <property type="match status" value="1"/>
</dbReference>
<evidence type="ECO:0000256" key="1">
    <source>
        <dbReference type="ARBA" id="ARBA00010541"/>
    </source>
</evidence>
<dbReference type="InterPro" id="IPR001478">
    <property type="entry name" value="PDZ"/>
</dbReference>
<dbReference type="SUPFAM" id="SSF50494">
    <property type="entry name" value="Trypsin-like serine proteases"/>
    <property type="match status" value="1"/>
</dbReference>
<name>A0A1M6KEY4_9BACL</name>